<accession>A0A915YAV2</accession>
<dbReference type="AlphaFoldDB" id="A0A915YAV2"/>
<dbReference type="EMBL" id="AP026867">
    <property type="protein sequence ID" value="BDS09736.1"/>
    <property type="molecule type" value="Genomic_DNA"/>
</dbReference>
<evidence type="ECO:0000313" key="3">
    <source>
        <dbReference type="Proteomes" id="UP001060919"/>
    </source>
</evidence>
<dbReference type="Proteomes" id="UP001060919">
    <property type="component" value="Chromosome"/>
</dbReference>
<evidence type="ECO:0000256" key="1">
    <source>
        <dbReference type="SAM" id="SignalP"/>
    </source>
</evidence>
<reference evidence="2" key="1">
    <citation type="submission" date="2022-09" db="EMBL/GenBank/DDBJ databases">
        <title>Aureispira anguillicida sp. nov., isolated from Leptocephalus of Japanese eel Anguilla japonica.</title>
        <authorList>
            <person name="Yuasa K."/>
            <person name="Mekata T."/>
            <person name="Ikunari K."/>
        </authorList>
    </citation>
    <scope>NUCLEOTIDE SEQUENCE</scope>
    <source>
        <strain evidence="2">EL160426</strain>
    </source>
</reference>
<organism evidence="2 3">
    <name type="scientific">Aureispira anguillae</name>
    <dbReference type="NCBI Taxonomy" id="2864201"/>
    <lineage>
        <taxon>Bacteria</taxon>
        <taxon>Pseudomonadati</taxon>
        <taxon>Bacteroidota</taxon>
        <taxon>Saprospiria</taxon>
        <taxon>Saprospirales</taxon>
        <taxon>Saprospiraceae</taxon>
        <taxon>Aureispira</taxon>
    </lineage>
</organism>
<feature type="signal peptide" evidence="1">
    <location>
        <begin position="1"/>
        <end position="19"/>
    </location>
</feature>
<name>A0A915YAV2_9BACT</name>
<keyword evidence="1" id="KW-0732">Signal</keyword>
<gene>
    <name evidence="2" type="ORF">AsAng_0004410</name>
</gene>
<feature type="chain" id="PRO_5037610207" evidence="1">
    <location>
        <begin position="20"/>
        <end position="176"/>
    </location>
</feature>
<evidence type="ECO:0000313" key="2">
    <source>
        <dbReference type="EMBL" id="BDS09736.1"/>
    </source>
</evidence>
<proteinExistence type="predicted"/>
<dbReference type="KEGG" id="aup:AsAng_0004410"/>
<keyword evidence="3" id="KW-1185">Reference proteome</keyword>
<dbReference type="RefSeq" id="WP_264791101.1">
    <property type="nucleotide sequence ID" value="NZ_AP026867.1"/>
</dbReference>
<sequence>MKYLIIVVLIGALSINLQAQDCLYEIDQVDPFNEEVEQLTEAVVIAKKVKREGALPLRKVMAQWRRIGAQQYLVLKFPVTMIMSPTFTDKSSDSELILLLENKQKVILPLADLMRNVEDKVEFRYATDFVLMEEDIVLLQKYPITAIRVGMKNNTFDVHLEQGAAETLMETLECIK</sequence>
<protein>
    <submittedName>
        <fullName evidence="2">Uncharacterized protein</fullName>
    </submittedName>
</protein>